<sequence length="389" mass="42890">MKVLILEHHLPTAELLETVIMGLAPDIGVHMSRSIEDAIRVWHRHLPSLVISEWSLPDGSALALVRHIRARDKTTPIIMLSARTDKETVLTAARYGISGFIAKPFDVALLHQRLQPLLRTDTAPDRPAPPPLDRYLAETAERAIQLPTDIEQQAVLALMERRQELSPAELARHWRGLAALSARLLDIANSASLGRAGKPICKLEEAIAAMGVEMALNQAFALSLDISRSLADPRLGERARYHLQQAEQVAAIARGMALSLGLEGVAFYTAGLLSRVGELGVLRALQDFIRQGGSISEPQIDDSLSRWAAGYGNRLKIQWRLPLHLRELIGAVHQLKSSSADRGPLLMYLAAMTVAGQQQQDEALRLMRRVGLDADRWQRPKALPPTDDC</sequence>
<dbReference type="SUPFAM" id="SSF109604">
    <property type="entry name" value="HD-domain/PDEase-like"/>
    <property type="match status" value="1"/>
</dbReference>
<reference evidence="9 10" key="1">
    <citation type="submission" date="2018-03" db="EMBL/GenBank/DDBJ databases">
        <title>The draft genome of Zobellella sp. 59N8.</title>
        <authorList>
            <person name="Liu L."/>
            <person name="Li L."/>
            <person name="Zhang X."/>
            <person name="Liang L."/>
            <person name="Wang T."/>
        </authorList>
    </citation>
    <scope>NUCLEOTIDE SEQUENCE [LARGE SCALE GENOMIC DNA]</scope>
    <source>
        <strain evidence="9 10">59N8</strain>
    </source>
</reference>
<evidence type="ECO:0000256" key="3">
    <source>
        <dbReference type="ARBA" id="ARBA00023015"/>
    </source>
</evidence>
<evidence type="ECO:0000259" key="8">
    <source>
        <dbReference type="PROSITE" id="PS51833"/>
    </source>
</evidence>
<keyword evidence="10" id="KW-1185">Reference proteome</keyword>
<dbReference type="PROSITE" id="PS50110">
    <property type="entry name" value="RESPONSE_REGULATORY"/>
    <property type="match status" value="1"/>
</dbReference>
<keyword evidence="5" id="KW-0804">Transcription</keyword>
<dbReference type="InterPro" id="IPR001789">
    <property type="entry name" value="Sig_transdc_resp-reg_receiver"/>
</dbReference>
<comment type="caution">
    <text evidence="9">The sequence shown here is derived from an EMBL/GenBank/DDBJ whole genome shotgun (WGS) entry which is preliminary data.</text>
</comment>
<evidence type="ECO:0000313" key="9">
    <source>
        <dbReference type="EMBL" id="PSJ45156.1"/>
    </source>
</evidence>
<gene>
    <name evidence="9" type="ORF">C7H85_10815</name>
</gene>
<dbReference type="PANTHER" id="PTHR48111:SF1">
    <property type="entry name" value="TWO-COMPONENT RESPONSE REGULATOR ORR33"/>
    <property type="match status" value="1"/>
</dbReference>
<evidence type="ECO:0000313" key="10">
    <source>
        <dbReference type="Proteomes" id="UP000240243"/>
    </source>
</evidence>
<accession>A0A2P7R4L5</accession>
<dbReference type="GO" id="GO:0005829">
    <property type="term" value="C:cytosol"/>
    <property type="evidence" value="ECO:0007669"/>
    <property type="project" value="TreeGrafter"/>
</dbReference>
<protein>
    <submittedName>
        <fullName evidence="9">Response regulator</fullName>
    </submittedName>
</protein>
<dbReference type="InterPro" id="IPR011006">
    <property type="entry name" value="CheY-like_superfamily"/>
</dbReference>
<keyword evidence="2" id="KW-0902">Two-component regulatory system</keyword>
<dbReference type="Pfam" id="PF00072">
    <property type="entry name" value="Response_reg"/>
    <property type="match status" value="1"/>
</dbReference>
<evidence type="ECO:0000259" key="7">
    <source>
        <dbReference type="PROSITE" id="PS50110"/>
    </source>
</evidence>
<feature type="domain" description="Response regulatory" evidence="7">
    <location>
        <begin position="2"/>
        <end position="118"/>
    </location>
</feature>
<dbReference type="PANTHER" id="PTHR48111">
    <property type="entry name" value="REGULATOR OF RPOS"/>
    <property type="match status" value="1"/>
</dbReference>
<keyword evidence="4" id="KW-0238">DNA-binding</keyword>
<keyword evidence="3" id="KW-0805">Transcription regulation</keyword>
<name>A0A2P7R4L5_9GAMM</name>
<evidence type="ECO:0000256" key="1">
    <source>
        <dbReference type="ARBA" id="ARBA00022553"/>
    </source>
</evidence>
<dbReference type="InterPro" id="IPR039420">
    <property type="entry name" value="WalR-like"/>
</dbReference>
<evidence type="ECO:0000256" key="4">
    <source>
        <dbReference type="ARBA" id="ARBA00023125"/>
    </source>
</evidence>
<dbReference type="GO" id="GO:0032993">
    <property type="term" value="C:protein-DNA complex"/>
    <property type="evidence" value="ECO:0007669"/>
    <property type="project" value="TreeGrafter"/>
</dbReference>
<dbReference type="SUPFAM" id="SSF52172">
    <property type="entry name" value="CheY-like"/>
    <property type="match status" value="1"/>
</dbReference>
<dbReference type="OrthoDB" id="2085719at2"/>
<dbReference type="RefSeq" id="WP_106729726.1">
    <property type="nucleotide sequence ID" value="NZ_PXYG01000004.1"/>
</dbReference>
<evidence type="ECO:0000256" key="2">
    <source>
        <dbReference type="ARBA" id="ARBA00023012"/>
    </source>
</evidence>
<dbReference type="EMBL" id="PXYG01000004">
    <property type="protein sequence ID" value="PSJ45156.1"/>
    <property type="molecule type" value="Genomic_DNA"/>
</dbReference>
<dbReference type="Gene3D" id="3.40.50.2300">
    <property type="match status" value="1"/>
</dbReference>
<dbReference type="InterPro" id="IPR013976">
    <property type="entry name" value="HDOD"/>
</dbReference>
<organism evidence="9 10">
    <name type="scientific">Zobellella endophytica</name>
    <dbReference type="NCBI Taxonomy" id="2116700"/>
    <lineage>
        <taxon>Bacteria</taxon>
        <taxon>Pseudomonadati</taxon>
        <taxon>Pseudomonadota</taxon>
        <taxon>Gammaproteobacteria</taxon>
        <taxon>Aeromonadales</taxon>
        <taxon>Aeromonadaceae</taxon>
        <taxon>Zobellella</taxon>
    </lineage>
</organism>
<dbReference type="GO" id="GO:0006355">
    <property type="term" value="P:regulation of DNA-templated transcription"/>
    <property type="evidence" value="ECO:0007669"/>
    <property type="project" value="TreeGrafter"/>
</dbReference>
<dbReference type="GO" id="GO:0000976">
    <property type="term" value="F:transcription cis-regulatory region binding"/>
    <property type="evidence" value="ECO:0007669"/>
    <property type="project" value="TreeGrafter"/>
</dbReference>
<comment type="caution">
    <text evidence="6">Lacks conserved residue(s) required for the propagation of feature annotation.</text>
</comment>
<dbReference type="GO" id="GO:0000156">
    <property type="term" value="F:phosphorelay response regulator activity"/>
    <property type="evidence" value="ECO:0007669"/>
    <property type="project" value="TreeGrafter"/>
</dbReference>
<evidence type="ECO:0000256" key="6">
    <source>
        <dbReference type="PROSITE-ProRule" id="PRU00169"/>
    </source>
</evidence>
<dbReference type="Proteomes" id="UP000240243">
    <property type="component" value="Unassembled WGS sequence"/>
</dbReference>
<dbReference type="SMART" id="SM00448">
    <property type="entry name" value="REC"/>
    <property type="match status" value="1"/>
</dbReference>
<feature type="domain" description="HDOD" evidence="8">
    <location>
        <begin position="145"/>
        <end position="335"/>
    </location>
</feature>
<evidence type="ECO:0000256" key="5">
    <source>
        <dbReference type="ARBA" id="ARBA00023163"/>
    </source>
</evidence>
<dbReference type="Pfam" id="PF08668">
    <property type="entry name" value="HDOD"/>
    <property type="match status" value="1"/>
</dbReference>
<dbReference type="AlphaFoldDB" id="A0A2P7R4L5"/>
<proteinExistence type="predicted"/>
<dbReference type="PROSITE" id="PS51833">
    <property type="entry name" value="HDOD"/>
    <property type="match status" value="1"/>
</dbReference>
<keyword evidence="1" id="KW-0597">Phosphoprotein</keyword>
<dbReference type="Gene3D" id="1.10.3210.10">
    <property type="entry name" value="Hypothetical protein af1432"/>
    <property type="match status" value="1"/>
</dbReference>